<dbReference type="Proteomes" id="UP000319578">
    <property type="component" value="Unassembled WGS sequence"/>
</dbReference>
<reference evidence="3" key="2">
    <citation type="submission" date="2015-07" db="EMBL/GenBank/DDBJ databases">
        <title>MeaNS - Measles Nucleotide Surveillance Program.</title>
        <authorList>
            <person name="Tran T."/>
            <person name="Druce J."/>
        </authorList>
    </citation>
    <scope>NUCLEOTIDE SEQUENCE</scope>
    <source>
        <strain evidence="3">DSM 9887</strain>
    </source>
</reference>
<gene>
    <name evidence="2" type="primary">ypbB</name>
    <name evidence="3" type="ORF">ADS79_20060</name>
    <name evidence="2" type="ORF">BRE01_03280</name>
</gene>
<dbReference type="Proteomes" id="UP000036834">
    <property type="component" value="Unassembled WGS sequence"/>
</dbReference>
<evidence type="ECO:0000313" key="2">
    <source>
        <dbReference type="EMBL" id="GED66626.1"/>
    </source>
</evidence>
<evidence type="ECO:0000259" key="1">
    <source>
        <dbReference type="Pfam" id="PF14493"/>
    </source>
</evidence>
<name>A0A0K9YQW1_9BACL</name>
<evidence type="ECO:0000313" key="4">
    <source>
        <dbReference type="Proteomes" id="UP000036834"/>
    </source>
</evidence>
<evidence type="ECO:0000313" key="3">
    <source>
        <dbReference type="EMBL" id="KNB71113.1"/>
    </source>
</evidence>
<dbReference type="PATRIC" id="fig|54915.3.peg.3127"/>
<dbReference type="AlphaFoldDB" id="A0A0K9YQW1"/>
<dbReference type="EMBL" id="LGIQ01000009">
    <property type="protein sequence ID" value="KNB71113.1"/>
    <property type="molecule type" value="Genomic_DNA"/>
</dbReference>
<dbReference type="Pfam" id="PF14493">
    <property type="entry name" value="HTH_40"/>
    <property type="match status" value="1"/>
</dbReference>
<dbReference type="RefSeq" id="WP_049740148.1">
    <property type="nucleotide sequence ID" value="NZ_BJON01000002.1"/>
</dbReference>
<dbReference type="STRING" id="54915.ADS79_20060"/>
<proteinExistence type="predicted"/>
<keyword evidence="5" id="KW-1185">Reference proteome</keyword>
<dbReference type="EMBL" id="BJON01000002">
    <property type="protein sequence ID" value="GED66626.1"/>
    <property type="molecule type" value="Genomic_DNA"/>
</dbReference>
<accession>A0A0K9YQW1</accession>
<evidence type="ECO:0000313" key="5">
    <source>
        <dbReference type="Proteomes" id="UP000319578"/>
    </source>
</evidence>
<dbReference type="OrthoDB" id="2354672at2"/>
<comment type="caution">
    <text evidence="3">The sequence shown here is derived from an EMBL/GenBank/DDBJ whole genome shotgun (WGS) entry which is preliminary data.</text>
</comment>
<reference evidence="2 5" key="3">
    <citation type="submission" date="2019-06" db="EMBL/GenBank/DDBJ databases">
        <title>Whole genome shotgun sequence of Brevibacillus reuszeri NBRC 15719.</title>
        <authorList>
            <person name="Hosoyama A."/>
            <person name="Uohara A."/>
            <person name="Ohji S."/>
            <person name="Ichikawa N."/>
        </authorList>
    </citation>
    <scope>NUCLEOTIDE SEQUENCE [LARGE SCALE GENOMIC DNA]</scope>
    <source>
        <strain evidence="2 5">NBRC 15719</strain>
    </source>
</reference>
<dbReference type="InterPro" id="IPR029491">
    <property type="entry name" value="Helicase_HTH"/>
</dbReference>
<feature type="domain" description="Helicase Helix-turn-helix" evidence="1">
    <location>
        <begin position="275"/>
        <end position="363"/>
    </location>
</feature>
<protein>
    <recommendedName>
        <fullName evidence="1">Helicase Helix-turn-helix domain-containing protein</fullName>
    </recommendedName>
</protein>
<sequence>MNSPNSAGLELDFLCTIALNVMIPLSNERTLQAAFYILRGRKANQTLQDVHLYNLYPYYRMFPRFTKEDWDKIVSTLLQKEFIRPISRDEHAKKSTFVVTQAGKDFAQAESERYQLDYWLAPFTQSDMAERLGLFWLRLHLLVQTVSHLLVGELGFVPVVSDKHTQRWVRTELQDHTARETWQGHLEEELYALLQPLPAEAQELIIAQLSGAAQVGKTLGQLAQKKRETPSYLHLPFRYGLAASILRLQREPEQFPLLSRLVIQNHKFDSRLTDSAAKTYELIQRGLGKTEVAGRRGIKESTVEDHLVEMALRCPEWDFSAYLSKELGETIVQTSEQLQTSRLRMIKDHLDQSVSYLQIRLALARRQGEKVT</sequence>
<organism evidence="3 4">
    <name type="scientific">Brevibacillus reuszeri</name>
    <dbReference type="NCBI Taxonomy" id="54915"/>
    <lineage>
        <taxon>Bacteria</taxon>
        <taxon>Bacillati</taxon>
        <taxon>Bacillota</taxon>
        <taxon>Bacilli</taxon>
        <taxon>Bacillales</taxon>
        <taxon>Paenibacillaceae</taxon>
        <taxon>Brevibacillus</taxon>
    </lineage>
</organism>
<reference evidence="4" key="1">
    <citation type="submission" date="2015-07" db="EMBL/GenBank/DDBJ databases">
        <title>Genome sequencing project for genomic taxonomy and phylogenomics of Bacillus-like bacteria.</title>
        <authorList>
            <person name="Liu B."/>
            <person name="Wang J."/>
            <person name="Zhu Y."/>
            <person name="Liu G."/>
            <person name="Chen Q."/>
            <person name="Chen Z."/>
            <person name="Lan J."/>
            <person name="Che J."/>
            <person name="Ge C."/>
            <person name="Shi H."/>
            <person name="Pan Z."/>
            <person name="Liu X."/>
        </authorList>
    </citation>
    <scope>NUCLEOTIDE SEQUENCE [LARGE SCALE GENOMIC DNA]</scope>
    <source>
        <strain evidence="4">DSM 9887</strain>
    </source>
</reference>